<feature type="transmembrane region" description="Helical" evidence="1">
    <location>
        <begin position="12"/>
        <end position="31"/>
    </location>
</feature>
<keyword evidence="1" id="KW-1133">Transmembrane helix</keyword>
<proteinExistence type="predicted"/>
<sequence>MKLVKDVKKMCTPAIVYLLLSVFSLLVLVFSNLGNRTTLCVGEFDCPVDNVFVVFVVKALYIAFVTIVLDSLCKNGWGAISWFLVFLPIFFFFVVLGLFMIYQNHGMNQTIVLVDQEQMI</sequence>
<protein>
    <submittedName>
        <fullName evidence="2">Uncharacterized protein</fullName>
    </submittedName>
</protein>
<keyword evidence="1" id="KW-0812">Transmembrane</keyword>
<dbReference type="EMBL" id="MN739499">
    <property type="protein sequence ID" value="QHT08608.1"/>
    <property type="molecule type" value="Genomic_DNA"/>
</dbReference>
<feature type="transmembrane region" description="Helical" evidence="1">
    <location>
        <begin position="51"/>
        <end position="69"/>
    </location>
</feature>
<keyword evidence="1" id="KW-0472">Membrane</keyword>
<evidence type="ECO:0000256" key="1">
    <source>
        <dbReference type="SAM" id="Phobius"/>
    </source>
</evidence>
<name>A0A6C0CVR2_9ZZZZ</name>
<dbReference type="AlphaFoldDB" id="A0A6C0CVR2"/>
<reference evidence="2" key="1">
    <citation type="journal article" date="2020" name="Nature">
        <title>Giant virus diversity and host interactions through global metagenomics.</title>
        <authorList>
            <person name="Schulz F."/>
            <person name="Roux S."/>
            <person name="Paez-Espino D."/>
            <person name="Jungbluth S."/>
            <person name="Walsh D.A."/>
            <person name="Denef V.J."/>
            <person name="McMahon K.D."/>
            <person name="Konstantinidis K.T."/>
            <person name="Eloe-Fadrosh E.A."/>
            <person name="Kyrpides N.C."/>
            <person name="Woyke T."/>
        </authorList>
    </citation>
    <scope>NUCLEOTIDE SEQUENCE</scope>
    <source>
        <strain evidence="2">GVMAG-M-3300023109-53</strain>
    </source>
</reference>
<feature type="transmembrane region" description="Helical" evidence="1">
    <location>
        <begin position="81"/>
        <end position="102"/>
    </location>
</feature>
<organism evidence="2">
    <name type="scientific">viral metagenome</name>
    <dbReference type="NCBI Taxonomy" id="1070528"/>
    <lineage>
        <taxon>unclassified sequences</taxon>
        <taxon>metagenomes</taxon>
        <taxon>organismal metagenomes</taxon>
    </lineage>
</organism>
<evidence type="ECO:0000313" key="2">
    <source>
        <dbReference type="EMBL" id="QHT08608.1"/>
    </source>
</evidence>
<accession>A0A6C0CVR2</accession>